<accession>A0A544T6L7</accession>
<organism evidence="4 5">
    <name type="scientific">Psychrobacillus lasiicapitis</name>
    <dbReference type="NCBI Taxonomy" id="1636719"/>
    <lineage>
        <taxon>Bacteria</taxon>
        <taxon>Bacillati</taxon>
        <taxon>Bacillota</taxon>
        <taxon>Bacilli</taxon>
        <taxon>Bacillales</taxon>
        <taxon>Bacillaceae</taxon>
        <taxon>Psychrobacillus</taxon>
    </lineage>
</organism>
<evidence type="ECO:0000256" key="3">
    <source>
        <dbReference type="SAM" id="Phobius"/>
    </source>
</evidence>
<dbReference type="PANTHER" id="PTHR34295">
    <property type="entry name" value="BIOTIN TRANSPORTER BIOY"/>
    <property type="match status" value="1"/>
</dbReference>
<keyword evidence="5" id="KW-1185">Reference proteome</keyword>
<dbReference type="InterPro" id="IPR003784">
    <property type="entry name" value="BioY"/>
</dbReference>
<feature type="transmembrane region" description="Helical" evidence="3">
    <location>
        <begin position="57"/>
        <end position="74"/>
    </location>
</feature>
<dbReference type="GO" id="GO:0015225">
    <property type="term" value="F:biotin transmembrane transporter activity"/>
    <property type="evidence" value="ECO:0007669"/>
    <property type="project" value="UniProtKB-UniRule"/>
</dbReference>
<keyword evidence="3" id="KW-1133">Transmembrane helix</keyword>
<comment type="similarity">
    <text evidence="1 2">Belongs to the BioY family.</text>
</comment>
<dbReference type="RefSeq" id="WP_142538975.1">
    <property type="nucleotide sequence ID" value="NZ_BMIE01000004.1"/>
</dbReference>
<proteinExistence type="inferred from homology"/>
<protein>
    <recommendedName>
        <fullName evidence="2">Biotin transporter</fullName>
    </recommendedName>
</protein>
<dbReference type="EMBL" id="VDGH01000006">
    <property type="protein sequence ID" value="TQR13094.1"/>
    <property type="molecule type" value="Genomic_DNA"/>
</dbReference>
<dbReference type="PANTHER" id="PTHR34295:SF1">
    <property type="entry name" value="BIOTIN TRANSPORTER BIOY"/>
    <property type="match status" value="1"/>
</dbReference>
<comment type="subcellular location">
    <subcellularLocation>
        <location evidence="2">Cell membrane</location>
        <topology evidence="2">Multi-pass membrane protein</topology>
    </subcellularLocation>
</comment>
<dbReference type="GO" id="GO:0005886">
    <property type="term" value="C:plasma membrane"/>
    <property type="evidence" value="ECO:0007669"/>
    <property type="project" value="UniProtKB-SubCell"/>
</dbReference>
<keyword evidence="2 3" id="KW-0472">Membrane</keyword>
<evidence type="ECO:0000313" key="5">
    <source>
        <dbReference type="Proteomes" id="UP000317316"/>
    </source>
</evidence>
<comment type="caution">
    <text evidence="4">The sequence shown here is derived from an EMBL/GenBank/DDBJ whole genome shotgun (WGS) entry which is preliminary data.</text>
</comment>
<evidence type="ECO:0000256" key="2">
    <source>
        <dbReference type="PIRNR" id="PIRNR016661"/>
    </source>
</evidence>
<gene>
    <name evidence="4" type="ORF">FG382_11225</name>
</gene>
<evidence type="ECO:0000256" key="1">
    <source>
        <dbReference type="ARBA" id="ARBA00010692"/>
    </source>
</evidence>
<dbReference type="PIRSF" id="PIRSF016661">
    <property type="entry name" value="BioY"/>
    <property type="match status" value="1"/>
</dbReference>
<dbReference type="Pfam" id="PF02632">
    <property type="entry name" value="BioY"/>
    <property type="match status" value="1"/>
</dbReference>
<dbReference type="Proteomes" id="UP000317316">
    <property type="component" value="Unassembled WGS sequence"/>
</dbReference>
<dbReference type="OrthoDB" id="9803495at2"/>
<dbReference type="AlphaFoldDB" id="A0A544T6L7"/>
<sequence>MRNNRLKMMIVAALFAAIISVAAQIIINIPPVPFTLMTIAVMLTATILGAKYGTLAVAVYVLMGVIGIPVFAGMKGGFGVVLGPTGGYIMAIIPAALFVGWYLGSFGHTKVQAIIANMIAVLIILTLGTVWLKLAADLPWNGAIKGGMLPFILPDLAKAIVAAIIGILIRKRLVAAKLI</sequence>
<keyword evidence="3" id="KW-0812">Transmembrane</keyword>
<keyword evidence="2" id="KW-1003">Cell membrane</keyword>
<reference evidence="4 5" key="1">
    <citation type="submission" date="2019-05" db="EMBL/GenBank/DDBJ databases">
        <title>Psychrobacillus vulpis sp. nov., a new species isolated from feces of a red fox that inhabits in The Tablas de Daimiel Natural Park, Albacete, Spain.</title>
        <authorList>
            <person name="Rodriguez M."/>
            <person name="Reina J.C."/>
            <person name="Bejar V."/>
            <person name="Llamas I."/>
        </authorList>
    </citation>
    <scope>NUCLEOTIDE SEQUENCE [LARGE SCALE GENOMIC DNA]</scope>
    <source>
        <strain evidence="4 5">NEAU-3TGS17</strain>
    </source>
</reference>
<name>A0A544T6L7_9BACI</name>
<feature type="transmembrane region" description="Helical" evidence="3">
    <location>
        <begin position="86"/>
        <end position="103"/>
    </location>
</feature>
<feature type="transmembrane region" description="Helical" evidence="3">
    <location>
        <begin position="148"/>
        <end position="169"/>
    </location>
</feature>
<dbReference type="Gene3D" id="1.10.1760.20">
    <property type="match status" value="1"/>
</dbReference>
<keyword evidence="2" id="KW-0813">Transport</keyword>
<evidence type="ECO:0000313" key="4">
    <source>
        <dbReference type="EMBL" id="TQR13094.1"/>
    </source>
</evidence>
<feature type="transmembrane region" description="Helical" evidence="3">
    <location>
        <begin position="115"/>
        <end position="136"/>
    </location>
</feature>